<reference evidence="1" key="1">
    <citation type="submission" date="2023-12" db="EMBL/GenBank/DDBJ databases">
        <title>Genome assembly of Anisodus tanguticus.</title>
        <authorList>
            <person name="Wang Y.-J."/>
        </authorList>
    </citation>
    <scope>NUCLEOTIDE SEQUENCE</scope>
    <source>
        <strain evidence="1">KB-2021</strain>
        <tissue evidence="1">Leaf</tissue>
    </source>
</reference>
<name>A0AAE1VNT5_9SOLA</name>
<evidence type="ECO:0000313" key="2">
    <source>
        <dbReference type="Proteomes" id="UP001291623"/>
    </source>
</evidence>
<dbReference type="Proteomes" id="UP001291623">
    <property type="component" value="Unassembled WGS sequence"/>
</dbReference>
<proteinExistence type="predicted"/>
<dbReference type="EMBL" id="JAVYJV010000007">
    <property type="protein sequence ID" value="KAK4366730.1"/>
    <property type="molecule type" value="Genomic_DNA"/>
</dbReference>
<sequence length="166" mass="20152">MQYKRNHRRHRSRIGMWWLQTRHRRKKEWPEVYGWHQNSIRDETLWLWESVNPIEYPFKSVGSRRVRANALVTKQEQCWALWSLTGTNEEEHSSGRVVFLPIWRRYQHFSLIWERSRESRAYRPAIVTSLFIVATVVIVNKVETSRKKLRIGRAILPVNWSQKQAE</sequence>
<organism evidence="1 2">
    <name type="scientific">Anisodus tanguticus</name>
    <dbReference type="NCBI Taxonomy" id="243964"/>
    <lineage>
        <taxon>Eukaryota</taxon>
        <taxon>Viridiplantae</taxon>
        <taxon>Streptophyta</taxon>
        <taxon>Embryophyta</taxon>
        <taxon>Tracheophyta</taxon>
        <taxon>Spermatophyta</taxon>
        <taxon>Magnoliopsida</taxon>
        <taxon>eudicotyledons</taxon>
        <taxon>Gunneridae</taxon>
        <taxon>Pentapetalae</taxon>
        <taxon>asterids</taxon>
        <taxon>lamiids</taxon>
        <taxon>Solanales</taxon>
        <taxon>Solanaceae</taxon>
        <taxon>Solanoideae</taxon>
        <taxon>Hyoscyameae</taxon>
        <taxon>Anisodus</taxon>
    </lineage>
</organism>
<protein>
    <submittedName>
        <fullName evidence="1">Uncharacterized protein</fullName>
    </submittedName>
</protein>
<dbReference type="AlphaFoldDB" id="A0AAE1VNT5"/>
<accession>A0AAE1VNT5</accession>
<comment type="caution">
    <text evidence="1">The sequence shown here is derived from an EMBL/GenBank/DDBJ whole genome shotgun (WGS) entry which is preliminary data.</text>
</comment>
<evidence type="ECO:0000313" key="1">
    <source>
        <dbReference type="EMBL" id="KAK4366730.1"/>
    </source>
</evidence>
<gene>
    <name evidence="1" type="ORF">RND71_014610</name>
</gene>
<keyword evidence="2" id="KW-1185">Reference proteome</keyword>